<sequence length="407" mass="44738">MFVACPYGPRDGFDHDEFYLKALVPVIKGVGMTPVRADSIYGPQTIMGTVYRGIEQAEVVIIDFTGRNANVAMEFMMAAMIGKRMIYLTQDLDDIPSDIRGRVRVIKYSDHYAAIDQMKVDLNLQLAAIRLEHSVEMALLPMASGGTDPVQARVVTVTKDFVVVEALDGRRGVLGNADVDYQRIVPDMSRLFSIGDPLSGAFEVDISGGVKYTLLPGSTNPWHQLSIEFPVGRKFTGVVQRRSEKLGAFVLLDHGICGLVHNSVLGGRTLAVGDEVEVMVTRMEKDKRLIALQPLRMPPKVADSFVPTQRASAESRFVKGQRLEGEVTRALPEGEGGYVLLRLPDRSRPVMLHCTAMTPGTRADLNAGEIEIGDVIDVEIDTIDVRRDRITVRELEEAKLAEVTTAG</sequence>
<dbReference type="AlphaFoldDB" id="A0A1B2HEK6"/>
<dbReference type="SUPFAM" id="SSF50249">
    <property type="entry name" value="Nucleic acid-binding proteins"/>
    <property type="match status" value="1"/>
</dbReference>
<dbReference type="Pfam" id="PF00575">
    <property type="entry name" value="S1"/>
    <property type="match status" value="1"/>
</dbReference>
<dbReference type="EMBL" id="CP016793">
    <property type="protein sequence ID" value="ANZ36153.1"/>
    <property type="molecule type" value="Genomic_DNA"/>
</dbReference>
<dbReference type="InterPro" id="IPR012340">
    <property type="entry name" value="NA-bd_OB-fold"/>
</dbReference>
<reference evidence="2 3" key="1">
    <citation type="submission" date="2016-07" db="EMBL/GenBank/DDBJ databases">
        <title>Complete genome sequence of the Lentzea guizhouensis DHS C013.</title>
        <authorList>
            <person name="Cao C."/>
        </authorList>
    </citation>
    <scope>NUCLEOTIDE SEQUENCE [LARGE SCALE GENOMIC DNA]</scope>
    <source>
        <strain evidence="2 3">DHS C013</strain>
    </source>
</reference>
<dbReference type="GO" id="GO:0003676">
    <property type="term" value="F:nucleic acid binding"/>
    <property type="evidence" value="ECO:0007669"/>
    <property type="project" value="InterPro"/>
</dbReference>
<evidence type="ECO:0000313" key="3">
    <source>
        <dbReference type="Proteomes" id="UP000093053"/>
    </source>
</evidence>
<dbReference type="Gene3D" id="3.40.50.450">
    <property type="match status" value="1"/>
</dbReference>
<dbReference type="Proteomes" id="UP000093053">
    <property type="component" value="Chromosome"/>
</dbReference>
<feature type="domain" description="S1 motif" evidence="1">
    <location>
        <begin position="232"/>
        <end position="295"/>
    </location>
</feature>
<dbReference type="SMART" id="SM00316">
    <property type="entry name" value="S1"/>
    <property type="match status" value="2"/>
</dbReference>
<accession>A0A1B2HEK6</accession>
<evidence type="ECO:0000259" key="1">
    <source>
        <dbReference type="PROSITE" id="PS50126"/>
    </source>
</evidence>
<name>A0A1B2HEK6_9PSEU</name>
<dbReference type="STRING" id="1586287.BBK82_08825"/>
<keyword evidence="3" id="KW-1185">Reference proteome</keyword>
<evidence type="ECO:0000313" key="2">
    <source>
        <dbReference type="EMBL" id="ANZ36153.1"/>
    </source>
</evidence>
<protein>
    <recommendedName>
        <fullName evidence="1">S1 motif domain-containing protein</fullName>
    </recommendedName>
</protein>
<organism evidence="2 3">
    <name type="scientific">Lentzea guizhouensis</name>
    <dbReference type="NCBI Taxonomy" id="1586287"/>
    <lineage>
        <taxon>Bacteria</taxon>
        <taxon>Bacillati</taxon>
        <taxon>Actinomycetota</taxon>
        <taxon>Actinomycetes</taxon>
        <taxon>Pseudonocardiales</taxon>
        <taxon>Pseudonocardiaceae</taxon>
        <taxon>Lentzea</taxon>
    </lineage>
</organism>
<proteinExistence type="predicted"/>
<dbReference type="KEGG" id="led:BBK82_08825"/>
<gene>
    <name evidence="2" type="ORF">BBK82_08825</name>
</gene>
<dbReference type="Gene3D" id="2.40.50.140">
    <property type="entry name" value="Nucleic acid-binding proteins"/>
    <property type="match status" value="1"/>
</dbReference>
<dbReference type="PROSITE" id="PS50126">
    <property type="entry name" value="S1"/>
    <property type="match status" value="1"/>
</dbReference>
<dbReference type="InterPro" id="IPR003029">
    <property type="entry name" value="S1_domain"/>
</dbReference>